<dbReference type="InterPro" id="IPR018777">
    <property type="entry name" value="Replication_initiator_prot_A"/>
</dbReference>
<proteinExistence type="predicted"/>
<name>A0A7W5AW12_9BACL</name>
<gene>
    <name evidence="1" type="ORF">FHS18_001765</name>
</gene>
<dbReference type="Pfam" id="PF10134">
    <property type="entry name" value="RPA"/>
    <property type="match status" value="1"/>
</dbReference>
<reference evidence="1 2" key="1">
    <citation type="submission" date="2020-08" db="EMBL/GenBank/DDBJ databases">
        <title>Genomic Encyclopedia of Type Strains, Phase III (KMG-III): the genomes of soil and plant-associated and newly described type strains.</title>
        <authorList>
            <person name="Whitman W."/>
        </authorList>
    </citation>
    <scope>NUCLEOTIDE SEQUENCE [LARGE SCALE GENOMIC DNA]</scope>
    <source>
        <strain evidence="1 2">CECT 5862</strain>
    </source>
</reference>
<organism evidence="1 2">
    <name type="scientific">Paenibacillus phyllosphaerae</name>
    <dbReference type="NCBI Taxonomy" id="274593"/>
    <lineage>
        <taxon>Bacteria</taxon>
        <taxon>Bacillati</taxon>
        <taxon>Bacillota</taxon>
        <taxon>Bacilli</taxon>
        <taxon>Bacillales</taxon>
        <taxon>Paenibacillaceae</taxon>
        <taxon>Paenibacillus</taxon>
    </lineage>
</organism>
<comment type="caution">
    <text evidence="1">The sequence shown here is derived from an EMBL/GenBank/DDBJ whole genome shotgun (WGS) entry which is preliminary data.</text>
</comment>
<evidence type="ECO:0000313" key="1">
    <source>
        <dbReference type="EMBL" id="MBB3109702.1"/>
    </source>
</evidence>
<keyword evidence="2" id="KW-1185">Reference proteome</keyword>
<dbReference type="Proteomes" id="UP000570361">
    <property type="component" value="Unassembled WGS sequence"/>
</dbReference>
<dbReference type="EMBL" id="JACHXK010000003">
    <property type="protein sequence ID" value="MBB3109702.1"/>
    <property type="molecule type" value="Genomic_DNA"/>
</dbReference>
<protein>
    <recommendedName>
        <fullName evidence="3">Replication initiator protein A</fullName>
    </recommendedName>
</protein>
<dbReference type="RefSeq" id="WP_183599051.1">
    <property type="nucleotide sequence ID" value="NZ_JACHXK010000003.1"/>
</dbReference>
<accession>A0A7W5AW12</accession>
<sequence>MSKSILSFLDKHGQALVDFKADTQMRFNDEMIVQSEYELELQRRGEKLISKKIYELQRVSTKLESQKNDISKVILSAKESGQPIDHDLYEQENMLAVKISLLDRAIEIKRQYQKEPTHEVERNILDHGLIYATSPNEKTLEKLRTKDGIIELSKKGFRRLYYRNENGALLTPQDMKVFVGLFKLWADKGRNAHFSFKFSELAEVIYSEKTGGEYAIMEKALNNLAQTSIIMEEYFNPKTGKRTRTVTHNPISTADIDSEMMQADITFSNYMHESLAAGNVVFISMALYNDLASPTSKSLYLTISNRMKDQEYGMDIDTLIEHIGLHSSTRPKAVQTIKESMQELKDFGFLSDFDFIYKGGWNTAKKVIFTPSEWARKVGFGHQLSLAAMEVQATIDEIGIEAERS</sequence>
<dbReference type="AlphaFoldDB" id="A0A7W5AW12"/>
<evidence type="ECO:0000313" key="2">
    <source>
        <dbReference type="Proteomes" id="UP000570361"/>
    </source>
</evidence>
<evidence type="ECO:0008006" key="3">
    <source>
        <dbReference type="Google" id="ProtNLM"/>
    </source>
</evidence>